<feature type="transmembrane region" description="Helical" evidence="1">
    <location>
        <begin position="6"/>
        <end position="29"/>
    </location>
</feature>
<gene>
    <name evidence="2" type="ORF">IFM89_002074</name>
</gene>
<keyword evidence="1" id="KW-0472">Membrane</keyword>
<evidence type="ECO:0000313" key="3">
    <source>
        <dbReference type="Proteomes" id="UP000631114"/>
    </source>
</evidence>
<dbReference type="AlphaFoldDB" id="A0A835H146"/>
<evidence type="ECO:0000313" key="2">
    <source>
        <dbReference type="EMBL" id="KAF9591119.1"/>
    </source>
</evidence>
<keyword evidence="1" id="KW-1133">Transmembrane helix</keyword>
<keyword evidence="3" id="KW-1185">Reference proteome</keyword>
<protein>
    <submittedName>
        <fullName evidence="2">Uncharacterized protein</fullName>
    </submittedName>
</protein>
<dbReference type="Proteomes" id="UP000631114">
    <property type="component" value="Unassembled WGS sequence"/>
</dbReference>
<name>A0A835H146_9MAGN</name>
<accession>A0A835H146</accession>
<dbReference type="EMBL" id="JADFTS010000008">
    <property type="protein sequence ID" value="KAF9591119.1"/>
    <property type="molecule type" value="Genomic_DNA"/>
</dbReference>
<reference evidence="2 3" key="1">
    <citation type="submission" date="2020-10" db="EMBL/GenBank/DDBJ databases">
        <title>The Coptis chinensis genome and diversification of protoberbering-type alkaloids.</title>
        <authorList>
            <person name="Wang B."/>
            <person name="Shu S."/>
            <person name="Song C."/>
            <person name="Liu Y."/>
        </authorList>
    </citation>
    <scope>NUCLEOTIDE SEQUENCE [LARGE SCALE GENOMIC DNA]</scope>
    <source>
        <strain evidence="2">HL-2020</strain>
        <tissue evidence="2">Leaf</tissue>
    </source>
</reference>
<keyword evidence="1" id="KW-0812">Transmembrane</keyword>
<sequence>MPSVFIFWSSLVMVFTGRAILFALAQFLIKVIGFLFSPVDLILIHLIDQGRGIPVEWSPKHETVLASSGSCEVDDLGPRPGGGKRLIVSGVEQRKTRLGEKGKRCGRVYFRVGNVYVQFREKEHAAKALRNLTRRYHAGYFHRHFQH</sequence>
<comment type="caution">
    <text evidence="2">The sequence shown here is derived from an EMBL/GenBank/DDBJ whole genome shotgun (WGS) entry which is preliminary data.</text>
</comment>
<evidence type="ECO:0000256" key="1">
    <source>
        <dbReference type="SAM" id="Phobius"/>
    </source>
</evidence>
<proteinExistence type="predicted"/>
<organism evidence="2 3">
    <name type="scientific">Coptis chinensis</name>
    <dbReference type="NCBI Taxonomy" id="261450"/>
    <lineage>
        <taxon>Eukaryota</taxon>
        <taxon>Viridiplantae</taxon>
        <taxon>Streptophyta</taxon>
        <taxon>Embryophyta</taxon>
        <taxon>Tracheophyta</taxon>
        <taxon>Spermatophyta</taxon>
        <taxon>Magnoliopsida</taxon>
        <taxon>Ranunculales</taxon>
        <taxon>Ranunculaceae</taxon>
        <taxon>Coptidoideae</taxon>
        <taxon>Coptis</taxon>
    </lineage>
</organism>